<protein>
    <submittedName>
        <fullName evidence="2">DUF2254 domain-containing protein</fullName>
    </submittedName>
</protein>
<sequence>MSVHMNTRIITLWETIRTSFWFVPSIMALIAIGLSQAGLAFDRFGADSELEILADFYQTTPESARALLTTIATAMITVTSIAFSITVVALTLASSQFGPRLIRNFMMDTGTQCVLGFFLSTFIYCLLIIQATKSFEQQEFVPGISILTSVILAIVGVGVLIYFIHHVARAIQADNVIDNVYRELNDIIERLFPKIEEQDEVDTTTEQGVNTPPDFAQIYLNSQDIESASSGYVQTLDIGQLRALSESSDMTLSVQYMPGDFVVRGSVLVTAYFNGATLPCESQKIAELVRLGSHRTPVQDVEFAIRQLVEIAVRALSPGINDPYSAVTVVDKLSAVLCTLTDKPFPPSTYEDVQGIIRLQCKPVAFTGLGEAAFNQIRQYSKGSLAVTIRLLEGLSSILRFSRSPEHKQFVRQQAAMIEQIQSSSQLGERDWQDIKRRLDDIKRNLDSDNN</sequence>
<evidence type="ECO:0000313" key="2">
    <source>
        <dbReference type="EMBL" id="MEM5497693.1"/>
    </source>
</evidence>
<dbReference type="Pfam" id="PF10011">
    <property type="entry name" value="DUF2254"/>
    <property type="match status" value="1"/>
</dbReference>
<keyword evidence="3" id="KW-1185">Reference proteome</keyword>
<comment type="caution">
    <text evidence="2">The sequence shown here is derived from an EMBL/GenBank/DDBJ whole genome shotgun (WGS) entry which is preliminary data.</text>
</comment>
<gene>
    <name evidence="2" type="ORF">WNY77_09845</name>
</gene>
<proteinExistence type="predicted"/>
<name>A0ABU9SUZ0_9ALTE</name>
<accession>A0ABU9SUZ0</accession>
<feature type="transmembrane region" description="Helical" evidence="1">
    <location>
        <begin position="66"/>
        <end position="92"/>
    </location>
</feature>
<dbReference type="EMBL" id="JBBMQS010000005">
    <property type="protein sequence ID" value="MEM5497693.1"/>
    <property type="molecule type" value="Genomic_DNA"/>
</dbReference>
<dbReference type="Proteomes" id="UP001461163">
    <property type="component" value="Unassembled WGS sequence"/>
</dbReference>
<keyword evidence="1" id="KW-0812">Transmembrane</keyword>
<feature type="transmembrane region" description="Helical" evidence="1">
    <location>
        <begin position="144"/>
        <end position="164"/>
    </location>
</feature>
<reference evidence="2 3" key="1">
    <citation type="submission" date="2024-03" db="EMBL/GenBank/DDBJ databases">
        <title>Community enrichment and isolation of bacterial strains for fucoidan degradation.</title>
        <authorList>
            <person name="Sichert A."/>
        </authorList>
    </citation>
    <scope>NUCLEOTIDE SEQUENCE [LARGE SCALE GENOMIC DNA]</scope>
    <source>
        <strain evidence="2 3">AS12</strain>
    </source>
</reference>
<evidence type="ECO:0000313" key="3">
    <source>
        <dbReference type="Proteomes" id="UP001461163"/>
    </source>
</evidence>
<feature type="transmembrane region" description="Helical" evidence="1">
    <location>
        <begin position="20"/>
        <end position="41"/>
    </location>
</feature>
<dbReference type="InterPro" id="IPR018723">
    <property type="entry name" value="DUF2254_membrane"/>
</dbReference>
<keyword evidence="1" id="KW-1133">Transmembrane helix</keyword>
<feature type="transmembrane region" description="Helical" evidence="1">
    <location>
        <begin position="113"/>
        <end position="132"/>
    </location>
</feature>
<organism evidence="2 3">
    <name type="scientific">Paraglaciecola mesophila</name>
    <dbReference type="NCBI Taxonomy" id="197222"/>
    <lineage>
        <taxon>Bacteria</taxon>
        <taxon>Pseudomonadati</taxon>
        <taxon>Pseudomonadota</taxon>
        <taxon>Gammaproteobacteria</taxon>
        <taxon>Alteromonadales</taxon>
        <taxon>Alteromonadaceae</taxon>
        <taxon>Paraglaciecola</taxon>
    </lineage>
</organism>
<evidence type="ECO:0000256" key="1">
    <source>
        <dbReference type="SAM" id="Phobius"/>
    </source>
</evidence>
<keyword evidence="1" id="KW-0472">Membrane</keyword>
<dbReference type="RefSeq" id="WP_342881606.1">
    <property type="nucleotide sequence ID" value="NZ_JBBMQS010000005.1"/>
</dbReference>